<evidence type="ECO:0000313" key="2">
    <source>
        <dbReference type="Proteomes" id="UP001529510"/>
    </source>
</evidence>
<keyword evidence="2" id="KW-1185">Reference proteome</keyword>
<dbReference type="EMBL" id="JAMKFB020000016">
    <property type="protein sequence ID" value="KAL0173127.1"/>
    <property type="molecule type" value="Genomic_DNA"/>
</dbReference>
<reference evidence="1 2" key="1">
    <citation type="submission" date="2024-05" db="EMBL/GenBank/DDBJ databases">
        <title>Genome sequencing and assembly of Indian major carp, Cirrhinus mrigala (Hamilton, 1822).</title>
        <authorList>
            <person name="Mohindra V."/>
            <person name="Chowdhury L.M."/>
            <person name="Lal K."/>
            <person name="Jena J.K."/>
        </authorList>
    </citation>
    <scope>NUCLEOTIDE SEQUENCE [LARGE SCALE GENOMIC DNA]</scope>
    <source>
        <strain evidence="1">CM1030</strain>
        <tissue evidence="1">Blood</tissue>
    </source>
</reference>
<sequence>MDVKAWGYMMMPQVEEALLGYLSPGSASSLKNPTKPCKVTSMLVGKAHQAADQAGAALHTMADLQAYQADVLKDLSTSRGIDEEAFSEIPRATDLSLWATKQTHALSAVLRLL</sequence>
<comment type="caution">
    <text evidence="1">The sequence shown here is derived from an EMBL/GenBank/DDBJ whole genome shotgun (WGS) entry which is preliminary data.</text>
</comment>
<accession>A0ABD0PH32</accession>
<gene>
    <name evidence="1" type="ORF">M9458_033438</name>
</gene>
<evidence type="ECO:0000313" key="1">
    <source>
        <dbReference type="EMBL" id="KAL0173127.1"/>
    </source>
</evidence>
<protein>
    <submittedName>
        <fullName evidence="1">Uncharacterized protein</fullName>
    </submittedName>
</protein>
<name>A0ABD0PH32_CIRMR</name>
<dbReference type="Proteomes" id="UP001529510">
    <property type="component" value="Unassembled WGS sequence"/>
</dbReference>
<organism evidence="1 2">
    <name type="scientific">Cirrhinus mrigala</name>
    <name type="common">Mrigala</name>
    <dbReference type="NCBI Taxonomy" id="683832"/>
    <lineage>
        <taxon>Eukaryota</taxon>
        <taxon>Metazoa</taxon>
        <taxon>Chordata</taxon>
        <taxon>Craniata</taxon>
        <taxon>Vertebrata</taxon>
        <taxon>Euteleostomi</taxon>
        <taxon>Actinopterygii</taxon>
        <taxon>Neopterygii</taxon>
        <taxon>Teleostei</taxon>
        <taxon>Ostariophysi</taxon>
        <taxon>Cypriniformes</taxon>
        <taxon>Cyprinidae</taxon>
        <taxon>Labeoninae</taxon>
        <taxon>Labeonini</taxon>
        <taxon>Cirrhinus</taxon>
    </lineage>
</organism>
<proteinExistence type="predicted"/>
<dbReference type="AlphaFoldDB" id="A0ABD0PH32"/>